<feature type="region of interest" description="Disordered" evidence="2">
    <location>
        <begin position="854"/>
        <end position="882"/>
    </location>
</feature>
<keyword evidence="3" id="KW-0472">Membrane</keyword>
<dbReference type="EMBL" id="CZBI01000004">
    <property type="protein sequence ID" value="CUQ24187.1"/>
    <property type="molecule type" value="Genomic_DNA"/>
</dbReference>
<evidence type="ECO:0000313" key="5">
    <source>
        <dbReference type="EMBL" id="CUQ24187.1"/>
    </source>
</evidence>
<keyword evidence="3" id="KW-0812">Transmembrane</keyword>
<evidence type="ECO:0000259" key="4">
    <source>
        <dbReference type="Pfam" id="PF20155"/>
    </source>
</evidence>
<feature type="coiled-coil region" evidence="1">
    <location>
        <begin position="1123"/>
        <end position="1169"/>
    </location>
</feature>
<reference evidence="5 6" key="1">
    <citation type="submission" date="2015-09" db="EMBL/GenBank/DDBJ databases">
        <authorList>
            <consortium name="Pathogen Informatics"/>
        </authorList>
    </citation>
    <scope>NUCLEOTIDE SEQUENCE [LARGE SCALE GENOMIC DNA]</scope>
    <source>
        <strain evidence="5 6">2789STDY5834945</strain>
    </source>
</reference>
<evidence type="ECO:0000256" key="1">
    <source>
        <dbReference type="SAM" id="Coils"/>
    </source>
</evidence>
<dbReference type="InterPro" id="IPR013491">
    <property type="entry name" value="Tape_meas_N"/>
</dbReference>
<protein>
    <submittedName>
        <fullName evidence="5">Tape measure domain</fullName>
    </submittedName>
</protein>
<evidence type="ECO:0000256" key="2">
    <source>
        <dbReference type="SAM" id="MobiDB-lite"/>
    </source>
</evidence>
<proteinExistence type="predicted"/>
<dbReference type="Proteomes" id="UP000095541">
    <property type="component" value="Unassembled WGS sequence"/>
</dbReference>
<feature type="compositionally biased region" description="Basic and acidic residues" evidence="2">
    <location>
        <begin position="854"/>
        <end position="878"/>
    </location>
</feature>
<sequence length="1641" mass="183258">MAGLHFDATYNNEDVMRKVRESQKAFTELANTAEAQGKRIDVAFEKISLKSLERVQEIMKSFPKEVQGISSFQKQVDELEKHIERVNQRIVSVGSGKLNPTLSDTSSNINIGDVLKQQVYVGAQSINTLTEKIIQQKTLIKDIENDVRTLGEAYRKAGAGTTRGNALFADFKGAKAALQEEKAALFDLQTQQAQARLSVRKLKDEQSLYQKETQKVVDSNNQMAVSFQKTLAAIGGTAMLKKFVSDVVKVRGEMQQIEVSLSTLLQNKEKADTLMSQIVKTAAETPFSVTELATGSKQLVAYGFQVEEVNDTLVRLGNIASGLGLPLERLTYLYGTTMTQGRLYARDLMQFTTSGIPMLQGLADMYGKSTDEVNKMVSAGKIGFPEVKKVIENLTDEGGKFFNLMQEQSKTLTGKISNLGDSWDEILNKIGQSNEGIINGSLDSAKYLVEHYEAVGKVLIGLISTFGAYKAAIIAYYAISKTYGVYDIATKELQFIATMKNIVATKALAVQQAILNKTALANPYVLVATLVVGAAAAMWALHDSTTAAEKAQRKFNDEQEKFNKQQEDRKRKIESLIQTIQEETETEYARIEAHEELQRYSPALAAAYSREELATLELAKSQKVLNEERDKTNYSSIISNVEKYTEYVNRLSKNGDKLRNVGNMYSGMVGEYGTNTTWNDRLELAKEDLKKWQEALNTYHRLKKEAEENSKPVEVKLLEAKSSRDEIVQEFAAAKFTFEEEQRKIKESGFGIIPIDVQIRFDNAKEQLSNIDKIIASLMGKSSQTYKEAYDTAKIEWKAAQKAFEESKKKSKAEYVAAKKDLDDKEKVFKDLGGVTNISKQESAADKLRKQQESIREQQDKNAQLDKKQSLDRQRQQQDLENQAAQAEIDALDDSFEKIEKQRILNNKKEIQSLERQKEDFINAVIQFEKEKFDAKENLIAKQNPKHVNGTFDPSTVKVNTSVFDGIIGNTSKKQLNDKVREQEDSWNEYLIKYGLFTQKKEAIDRKYKNLIEEASDAGKAATLQKEWDEALANLNLDKLKQDINWEVVFGDMSKVTKKQLQQVKKQLQEFKKSPEFKTSTPEQIKVIEEALNNINNALVDKGGFFGGLTDSLTEYEGTVYKVKEAQEELEKALKSGDEVAIEKAKKKKNAAEQNQANAQANVEKSKDKAIGNITAVSNAIVQLGKENVSLSDIGNTVGALVDTLSASGTKIGGIISAILSIIDAAGEVGTFQYGMDIIENISSTVTDAFARDTEAITGLDMSFMKSADYDDYNELVEEYGTLLDVWDQLLDKKKAYIKESYGAEVTKVGQEALDILNSEREITKELASSRLDAGKSAGSHSINYRMWKGSYDYNGTNWKDVAGDISKALGGVDFSNMWSMLNMSAEQLEWIKTNYTGLWANMDGDFRGYLDDIIKYGDTEKDIINSINEQLTQMSFDSLFDSFLNTLMDMDASSKDFADNFEEYMRKAIFTSMFAKNYEGALEDWYEAFAEANKKEGGITASDVKDLRNKWDDIVNGALSDREAWEQIVGSSGASTSQSSSQKGFAAMSQDTGEELNGRFTALQIAGEEIKNSMLSMLVSMNLISVTVGNNSITLTEIRNLAISSNSYLEDIAGYQKRIVNEFGNKLDSINSGIKQFNSK</sequence>
<accession>A0A174UVV9</accession>
<feature type="coiled-coil region" evidence="1">
    <location>
        <begin position="548"/>
        <end position="583"/>
    </location>
</feature>
<dbReference type="GO" id="GO:0005200">
    <property type="term" value="F:structural constituent of cytoskeleton"/>
    <property type="evidence" value="ECO:0007669"/>
    <property type="project" value="TreeGrafter"/>
</dbReference>
<dbReference type="RefSeq" id="WP_055219976.1">
    <property type="nucleotide sequence ID" value="NZ_CZBI01000004.1"/>
</dbReference>
<dbReference type="PANTHER" id="PTHR47357:SF1">
    <property type="entry name" value="SPINDLE POLE BODY COMPONENT 110"/>
    <property type="match status" value="1"/>
</dbReference>
<feature type="transmembrane region" description="Helical" evidence="3">
    <location>
        <begin position="524"/>
        <end position="542"/>
    </location>
</feature>
<dbReference type="NCBIfam" id="TIGR02675">
    <property type="entry name" value="tape_meas_nterm"/>
    <property type="match status" value="1"/>
</dbReference>
<dbReference type="Pfam" id="PF20155">
    <property type="entry name" value="TMP_3"/>
    <property type="match status" value="1"/>
</dbReference>
<dbReference type="PANTHER" id="PTHR47357">
    <property type="entry name" value="COP1-INTERACTIVE PROTEIN 1"/>
    <property type="match status" value="1"/>
</dbReference>
<feature type="coiled-coil region" evidence="1">
    <location>
        <begin position="675"/>
        <end position="709"/>
    </location>
</feature>
<keyword evidence="3" id="KW-1133">Transmembrane helix</keyword>
<feature type="domain" description="Tape measure protein N-terminal" evidence="4">
    <location>
        <begin position="247"/>
        <end position="431"/>
    </location>
</feature>
<keyword evidence="1" id="KW-0175">Coiled coil</keyword>
<evidence type="ECO:0000313" key="6">
    <source>
        <dbReference type="Proteomes" id="UP000095541"/>
    </source>
</evidence>
<evidence type="ECO:0000256" key="3">
    <source>
        <dbReference type="SAM" id="Phobius"/>
    </source>
</evidence>
<dbReference type="GO" id="GO:0005856">
    <property type="term" value="C:cytoskeleton"/>
    <property type="evidence" value="ECO:0007669"/>
    <property type="project" value="TreeGrafter"/>
</dbReference>
<gene>
    <name evidence="5" type="ORF">ERS852557_03141</name>
</gene>
<name>A0A174UVV9_BACT4</name>
<feature type="transmembrane region" description="Helical" evidence="3">
    <location>
        <begin position="458"/>
        <end position="479"/>
    </location>
</feature>
<organism evidence="5 6">
    <name type="scientific">Bacteroides thetaiotaomicron</name>
    <dbReference type="NCBI Taxonomy" id="818"/>
    <lineage>
        <taxon>Bacteria</taxon>
        <taxon>Pseudomonadati</taxon>
        <taxon>Bacteroidota</taxon>
        <taxon>Bacteroidia</taxon>
        <taxon>Bacteroidales</taxon>
        <taxon>Bacteroidaceae</taxon>
        <taxon>Bacteroides</taxon>
    </lineage>
</organism>